<evidence type="ECO:0000256" key="1">
    <source>
        <dbReference type="ARBA" id="ARBA00022630"/>
    </source>
</evidence>
<sequence length="307" mass="33723">MRLRILLEPHHGASYAQILALATAAEEGGFDAFFRSDHYLGIDADDTTYQPTDSWTTLAGLAVQTQRVRLGTLVNASTFRLPGQLAVEVATVDQMSGGRAELGIGAAWYEREHNYFGIPFPPLGERFDRLEEQLAILTGIWDTKPGERFSFEGKHYQVRDCASIPRFASRPKIIIGGAGAKRTPTLAAKYADEFNGALGLDLRERYANFRRVCEEVVGRDPAGIRLSATVPTCIGRDAADLERRKESLGEPGARLLQAGVTGYADDLIRVIEDLATQGADTVYLHVYGPSDVAHIELLGEQVVSRFR</sequence>
<keyword evidence="7" id="KW-1185">Reference proteome</keyword>
<evidence type="ECO:0000256" key="2">
    <source>
        <dbReference type="ARBA" id="ARBA00022643"/>
    </source>
</evidence>
<proteinExistence type="predicted"/>
<dbReference type="PANTHER" id="PTHR42847:SF4">
    <property type="entry name" value="ALKANESULFONATE MONOOXYGENASE-RELATED"/>
    <property type="match status" value="1"/>
</dbReference>
<dbReference type="InterPro" id="IPR050172">
    <property type="entry name" value="SsuD_RutA_monooxygenase"/>
</dbReference>
<name>A0A6P2C267_9ACTN</name>
<dbReference type="InterPro" id="IPR019952">
    <property type="entry name" value="F420_OxRdatse_Rv1855c_pred"/>
</dbReference>
<keyword evidence="4" id="KW-0503">Monooxygenase</keyword>
<dbReference type="PANTHER" id="PTHR42847">
    <property type="entry name" value="ALKANESULFONATE MONOOXYGENASE"/>
    <property type="match status" value="1"/>
</dbReference>
<dbReference type="InterPro" id="IPR011251">
    <property type="entry name" value="Luciferase-like_dom"/>
</dbReference>
<keyword evidence="1" id="KW-0285">Flavoprotein</keyword>
<evidence type="ECO:0000259" key="5">
    <source>
        <dbReference type="Pfam" id="PF00296"/>
    </source>
</evidence>
<dbReference type="SUPFAM" id="SSF51679">
    <property type="entry name" value="Bacterial luciferase-like"/>
    <property type="match status" value="1"/>
</dbReference>
<dbReference type="EMBL" id="RPFW01000002">
    <property type="protein sequence ID" value="TVZ05260.1"/>
    <property type="molecule type" value="Genomic_DNA"/>
</dbReference>
<comment type="caution">
    <text evidence="6">The sequence shown here is derived from an EMBL/GenBank/DDBJ whole genome shotgun (WGS) entry which is preliminary data.</text>
</comment>
<accession>A0A6P2C267</accession>
<dbReference type="Pfam" id="PF00296">
    <property type="entry name" value="Bac_luciferase"/>
    <property type="match status" value="1"/>
</dbReference>
<dbReference type="OrthoDB" id="4029802at2"/>
<gene>
    <name evidence="6" type="ORF">EAS64_11800</name>
</gene>
<keyword evidence="2" id="KW-0288">FMN</keyword>
<evidence type="ECO:0000313" key="6">
    <source>
        <dbReference type="EMBL" id="TVZ05260.1"/>
    </source>
</evidence>
<organism evidence="6 7">
    <name type="scientific">Trebonia kvetii</name>
    <dbReference type="NCBI Taxonomy" id="2480626"/>
    <lineage>
        <taxon>Bacteria</taxon>
        <taxon>Bacillati</taxon>
        <taxon>Actinomycetota</taxon>
        <taxon>Actinomycetes</taxon>
        <taxon>Streptosporangiales</taxon>
        <taxon>Treboniaceae</taxon>
        <taxon>Trebonia</taxon>
    </lineage>
</organism>
<dbReference type="AlphaFoldDB" id="A0A6P2C267"/>
<evidence type="ECO:0000256" key="3">
    <source>
        <dbReference type="ARBA" id="ARBA00023002"/>
    </source>
</evidence>
<dbReference type="GO" id="GO:0008726">
    <property type="term" value="F:alkanesulfonate monooxygenase activity"/>
    <property type="evidence" value="ECO:0007669"/>
    <property type="project" value="TreeGrafter"/>
</dbReference>
<dbReference type="Gene3D" id="3.20.20.30">
    <property type="entry name" value="Luciferase-like domain"/>
    <property type="match status" value="1"/>
</dbReference>
<dbReference type="GO" id="GO:0046306">
    <property type="term" value="P:alkanesulfonate catabolic process"/>
    <property type="evidence" value="ECO:0007669"/>
    <property type="project" value="TreeGrafter"/>
</dbReference>
<feature type="domain" description="Luciferase-like" evidence="5">
    <location>
        <begin position="8"/>
        <end position="244"/>
    </location>
</feature>
<dbReference type="NCBIfam" id="TIGR03560">
    <property type="entry name" value="F420_Rv1855c"/>
    <property type="match status" value="1"/>
</dbReference>
<evidence type="ECO:0000313" key="7">
    <source>
        <dbReference type="Proteomes" id="UP000460272"/>
    </source>
</evidence>
<dbReference type="RefSeq" id="WP_145852963.1">
    <property type="nucleotide sequence ID" value="NZ_RPFW01000002.1"/>
</dbReference>
<evidence type="ECO:0000256" key="4">
    <source>
        <dbReference type="ARBA" id="ARBA00023033"/>
    </source>
</evidence>
<protein>
    <submittedName>
        <fullName evidence="6">TIGR03560 family F420-dependent LLM class oxidoreductase</fullName>
    </submittedName>
</protein>
<reference evidence="6 7" key="1">
    <citation type="submission" date="2018-11" db="EMBL/GenBank/DDBJ databases">
        <title>Trebonia kvetii gen.nov., sp.nov., a novel acidophilic actinobacterium, and proposal of the new actinobacterial family Treboniaceae fam. nov.</title>
        <authorList>
            <person name="Rapoport D."/>
            <person name="Sagova-Mareckova M."/>
            <person name="Sedlacek I."/>
            <person name="Provaznik J."/>
            <person name="Kralova S."/>
            <person name="Pavlinic D."/>
            <person name="Benes V."/>
            <person name="Kopecky J."/>
        </authorList>
    </citation>
    <scope>NUCLEOTIDE SEQUENCE [LARGE SCALE GENOMIC DNA]</scope>
    <source>
        <strain evidence="6 7">15Tr583</strain>
    </source>
</reference>
<dbReference type="InterPro" id="IPR036661">
    <property type="entry name" value="Luciferase-like_sf"/>
</dbReference>
<keyword evidence="3" id="KW-0560">Oxidoreductase</keyword>
<dbReference type="Proteomes" id="UP000460272">
    <property type="component" value="Unassembled WGS sequence"/>
</dbReference>